<dbReference type="EMBL" id="BANU01000033">
    <property type="protein sequence ID" value="GAC62362.1"/>
    <property type="molecule type" value="Genomic_DNA"/>
</dbReference>
<reference evidence="2 3" key="1">
    <citation type="submission" date="2012-12" db="EMBL/GenBank/DDBJ databases">
        <title>Whole genome shotgun sequence of Gordonia sihwensis NBRC 108236.</title>
        <authorList>
            <person name="Yoshida I."/>
            <person name="Hosoyama A."/>
            <person name="Tsuchikane K."/>
            <person name="Ando Y."/>
            <person name="Baba S."/>
            <person name="Ohji S."/>
            <person name="Hamada M."/>
            <person name="Tamura T."/>
            <person name="Yamazoe A."/>
            <person name="Yamazaki S."/>
            <person name="Fujita N."/>
        </authorList>
    </citation>
    <scope>NUCLEOTIDE SEQUENCE [LARGE SCALE GENOMIC DNA]</scope>
    <source>
        <strain evidence="2 3">NBRC 108236</strain>
    </source>
</reference>
<keyword evidence="3" id="KW-1185">Reference proteome</keyword>
<sequence>MVERQRVTKRHEPHPADAQATAKPAEGVLPPAPAVADAPPPVKERPAAKRRVPAASASSPSESAAEDEGPKVPTSFRLPRPLLNRLDKGSRVIPAELDKNVSKNQIVEMAIDHYLAQFNI</sequence>
<dbReference type="eggNOG" id="ENOG50326HP">
    <property type="taxonomic scope" value="Bacteria"/>
</dbReference>
<feature type="compositionally biased region" description="Low complexity" evidence="1">
    <location>
        <begin position="53"/>
        <end position="63"/>
    </location>
</feature>
<name>L7LQA9_9ACTN</name>
<dbReference type="RefSeq" id="WP_006897768.1">
    <property type="nucleotide sequence ID" value="NZ_BANU01000033.1"/>
</dbReference>
<accession>L7LQA9</accession>
<evidence type="ECO:0000313" key="3">
    <source>
        <dbReference type="Proteomes" id="UP000035083"/>
    </source>
</evidence>
<gene>
    <name evidence="2" type="ORF">GSI01S_33_00480</name>
</gene>
<comment type="caution">
    <text evidence="2">The sequence shown here is derived from an EMBL/GenBank/DDBJ whole genome shotgun (WGS) entry which is preliminary data.</text>
</comment>
<feature type="compositionally biased region" description="Pro residues" evidence="1">
    <location>
        <begin position="30"/>
        <end position="41"/>
    </location>
</feature>
<feature type="region of interest" description="Disordered" evidence="1">
    <location>
        <begin position="1"/>
        <end position="81"/>
    </location>
</feature>
<protein>
    <submittedName>
        <fullName evidence="2">Uncharacterized protein</fullName>
    </submittedName>
</protein>
<evidence type="ECO:0000313" key="2">
    <source>
        <dbReference type="EMBL" id="GAC62362.1"/>
    </source>
</evidence>
<organism evidence="2 3">
    <name type="scientific">Gordonia sihwensis NBRC 108236</name>
    <dbReference type="NCBI Taxonomy" id="1223544"/>
    <lineage>
        <taxon>Bacteria</taxon>
        <taxon>Bacillati</taxon>
        <taxon>Actinomycetota</taxon>
        <taxon>Actinomycetes</taxon>
        <taxon>Mycobacteriales</taxon>
        <taxon>Gordoniaceae</taxon>
        <taxon>Gordonia</taxon>
    </lineage>
</organism>
<proteinExistence type="predicted"/>
<evidence type="ECO:0000256" key="1">
    <source>
        <dbReference type="SAM" id="MobiDB-lite"/>
    </source>
</evidence>
<dbReference type="Proteomes" id="UP000035083">
    <property type="component" value="Unassembled WGS sequence"/>
</dbReference>
<dbReference type="AlphaFoldDB" id="L7LQA9"/>